<reference evidence="1 2" key="1">
    <citation type="submission" date="2018-02" db="EMBL/GenBank/DDBJ databases">
        <title>Genomic Encyclopedia of Archaeal and Bacterial Type Strains, Phase II (KMG-II): from individual species to whole genera.</title>
        <authorList>
            <person name="Goeker M."/>
        </authorList>
    </citation>
    <scope>NUCLEOTIDE SEQUENCE [LARGE SCALE GENOMIC DNA]</scope>
    <source>
        <strain evidence="1 2">YU 961-1</strain>
    </source>
</reference>
<dbReference type="Proteomes" id="UP000239203">
    <property type="component" value="Unassembled WGS sequence"/>
</dbReference>
<sequence>MPLADVQRGLDLLWSRGRVRVTPAVLGHRSSFVGTLLGMLPNVVVERDPVVEVVLRGGVFGWMRRLREYSAFDRAAEVGRRVGEADLRGLLLQGADSGRCGLCGELLPGSMLMPAFIKPRAECEEDELGELGNLSVLFCALGCDRLFDRGLVAVGPEGTVVVAEVAEGRLQDSLHELRGRRCVVYRPRNEKYFVWHRQNRFVG</sequence>
<protein>
    <submittedName>
        <fullName evidence="1">Uncharacterized protein</fullName>
    </submittedName>
</protein>
<accession>A0A2S6GJE0</accession>
<dbReference type="AlphaFoldDB" id="A0A2S6GJE0"/>
<name>A0A2S6GJE0_9PSEU</name>
<evidence type="ECO:0000313" key="2">
    <source>
        <dbReference type="Proteomes" id="UP000239203"/>
    </source>
</evidence>
<comment type="caution">
    <text evidence="1">The sequence shown here is derived from an EMBL/GenBank/DDBJ whole genome shotgun (WGS) entry which is preliminary data.</text>
</comment>
<evidence type="ECO:0000313" key="1">
    <source>
        <dbReference type="EMBL" id="PPK65352.1"/>
    </source>
</evidence>
<dbReference type="EMBL" id="PTIX01000014">
    <property type="protein sequence ID" value="PPK65352.1"/>
    <property type="molecule type" value="Genomic_DNA"/>
</dbReference>
<proteinExistence type="predicted"/>
<gene>
    <name evidence="1" type="ORF">CLV40_1144</name>
</gene>
<organism evidence="1 2">
    <name type="scientific">Actinokineospora auranticolor</name>
    <dbReference type="NCBI Taxonomy" id="155976"/>
    <lineage>
        <taxon>Bacteria</taxon>
        <taxon>Bacillati</taxon>
        <taxon>Actinomycetota</taxon>
        <taxon>Actinomycetes</taxon>
        <taxon>Pseudonocardiales</taxon>
        <taxon>Pseudonocardiaceae</taxon>
        <taxon>Actinokineospora</taxon>
    </lineage>
</organism>
<keyword evidence="2" id="KW-1185">Reference proteome</keyword>